<dbReference type="Pfam" id="PF00213">
    <property type="entry name" value="OSCP"/>
    <property type="match status" value="1"/>
</dbReference>
<evidence type="ECO:0000256" key="5">
    <source>
        <dbReference type="ARBA" id="ARBA00023136"/>
    </source>
</evidence>
<protein>
    <recommendedName>
        <fullName evidence="8">ATP synthase subunit delta</fullName>
    </recommendedName>
</protein>
<accession>A0A381YEW7</accession>
<dbReference type="InterPro" id="IPR026015">
    <property type="entry name" value="ATP_synth_OSCP/delta_N_sf"/>
</dbReference>
<keyword evidence="6" id="KW-0066">ATP synthesis</keyword>
<dbReference type="NCBIfam" id="TIGR01145">
    <property type="entry name" value="ATP_synt_delta"/>
    <property type="match status" value="1"/>
</dbReference>
<dbReference type="EMBL" id="UINC01018048">
    <property type="protein sequence ID" value="SVA75430.1"/>
    <property type="molecule type" value="Genomic_DNA"/>
</dbReference>
<organism evidence="7">
    <name type="scientific">marine metagenome</name>
    <dbReference type="NCBI Taxonomy" id="408172"/>
    <lineage>
        <taxon>unclassified sequences</taxon>
        <taxon>metagenomes</taxon>
        <taxon>ecological metagenomes</taxon>
    </lineage>
</organism>
<dbReference type="InterPro" id="IPR000711">
    <property type="entry name" value="ATPase_OSCP/dsu"/>
</dbReference>
<proteinExistence type="inferred from homology"/>
<name>A0A381YEW7_9ZZZZ</name>
<evidence type="ECO:0000313" key="7">
    <source>
        <dbReference type="EMBL" id="SVA75430.1"/>
    </source>
</evidence>
<dbReference type="GO" id="GO:0016020">
    <property type="term" value="C:membrane"/>
    <property type="evidence" value="ECO:0007669"/>
    <property type="project" value="UniProtKB-SubCell"/>
</dbReference>
<evidence type="ECO:0000256" key="4">
    <source>
        <dbReference type="ARBA" id="ARBA00023065"/>
    </source>
</evidence>
<comment type="subcellular location">
    <subcellularLocation>
        <location evidence="1">Membrane</location>
    </subcellularLocation>
</comment>
<dbReference type="Gene3D" id="1.10.520.20">
    <property type="entry name" value="N-terminal domain of the delta subunit of the F1F0-ATP synthase"/>
    <property type="match status" value="1"/>
</dbReference>
<dbReference type="AlphaFoldDB" id="A0A381YEW7"/>
<evidence type="ECO:0008006" key="8">
    <source>
        <dbReference type="Google" id="ProtNLM"/>
    </source>
</evidence>
<dbReference type="HAMAP" id="MF_01416">
    <property type="entry name" value="ATP_synth_delta_bact"/>
    <property type="match status" value="1"/>
</dbReference>
<dbReference type="GO" id="GO:0046933">
    <property type="term" value="F:proton-transporting ATP synthase activity, rotational mechanism"/>
    <property type="evidence" value="ECO:0007669"/>
    <property type="project" value="InterPro"/>
</dbReference>
<evidence type="ECO:0000256" key="6">
    <source>
        <dbReference type="ARBA" id="ARBA00023310"/>
    </source>
</evidence>
<gene>
    <name evidence="7" type="ORF">METZ01_LOCUS128284</name>
</gene>
<keyword evidence="2" id="KW-0813">Transport</keyword>
<evidence type="ECO:0000256" key="3">
    <source>
        <dbReference type="ARBA" id="ARBA00022781"/>
    </source>
</evidence>
<evidence type="ECO:0000256" key="2">
    <source>
        <dbReference type="ARBA" id="ARBA00022448"/>
    </source>
</evidence>
<reference evidence="7" key="1">
    <citation type="submission" date="2018-05" db="EMBL/GenBank/DDBJ databases">
        <authorList>
            <person name="Lanie J.A."/>
            <person name="Ng W.-L."/>
            <person name="Kazmierczak K.M."/>
            <person name="Andrzejewski T.M."/>
            <person name="Davidsen T.M."/>
            <person name="Wayne K.J."/>
            <person name="Tettelin H."/>
            <person name="Glass J.I."/>
            <person name="Rusch D."/>
            <person name="Podicherti R."/>
            <person name="Tsui H.-C.T."/>
            <person name="Winkler M.E."/>
        </authorList>
    </citation>
    <scope>NUCLEOTIDE SEQUENCE</scope>
</reference>
<dbReference type="PRINTS" id="PR00125">
    <property type="entry name" value="ATPASEDELTA"/>
</dbReference>
<sequence length="184" mass="20063">MAENAAIARPYAQAVFELADDTALLTQWSNVLRAAANVVADPEIALLISRPGIDRTALVEIIFDVTAQAIDGGSKNLREFRNLLLLLADNGRLPVLDDIAQRFEKLKAEVQNRIDVVLFAANPVDEARQVRIAGALKKRLGREVNMHFQLDETLIGGARLQADDLVIDGSVRIGLEKLASALTN</sequence>
<keyword evidence="5" id="KW-0472">Membrane</keyword>
<keyword evidence="3" id="KW-0375">Hydrogen ion transport</keyword>
<evidence type="ECO:0000256" key="1">
    <source>
        <dbReference type="ARBA" id="ARBA00004370"/>
    </source>
</evidence>
<dbReference type="PANTHER" id="PTHR11910">
    <property type="entry name" value="ATP SYNTHASE DELTA CHAIN"/>
    <property type="match status" value="1"/>
</dbReference>
<dbReference type="SUPFAM" id="SSF47928">
    <property type="entry name" value="N-terminal domain of the delta subunit of the F1F0-ATP synthase"/>
    <property type="match status" value="1"/>
</dbReference>
<keyword evidence="4" id="KW-0406">Ion transport</keyword>
<dbReference type="NCBIfam" id="NF004402">
    <property type="entry name" value="PRK05758.2-2"/>
    <property type="match status" value="1"/>
</dbReference>